<comment type="caution">
    <text evidence="3">The sequence shown here is derived from an EMBL/GenBank/DDBJ whole genome shotgun (WGS) entry which is preliminary data.</text>
</comment>
<dbReference type="PANTHER" id="PTHR46268">
    <property type="entry name" value="STRESS RESPONSE PROTEIN NHAX"/>
    <property type="match status" value="1"/>
</dbReference>
<dbReference type="PATRIC" id="fig|1227455.4.peg.972"/>
<dbReference type="STRING" id="1227455.C449_04765"/>
<dbReference type="InterPro" id="IPR006016">
    <property type="entry name" value="UspA"/>
</dbReference>
<accession>M0MKW6</accession>
<dbReference type="EMBL" id="AOMD01000014">
    <property type="protein sequence ID" value="EMA46316.1"/>
    <property type="molecule type" value="Genomic_DNA"/>
</dbReference>
<evidence type="ECO:0000259" key="2">
    <source>
        <dbReference type="Pfam" id="PF00582"/>
    </source>
</evidence>
<feature type="domain" description="UspA" evidence="2">
    <location>
        <begin position="151"/>
        <end position="289"/>
    </location>
</feature>
<evidence type="ECO:0000256" key="1">
    <source>
        <dbReference type="ARBA" id="ARBA00008791"/>
    </source>
</evidence>
<gene>
    <name evidence="3" type="ORF">C449_04765</name>
</gene>
<dbReference type="InParanoid" id="M0MKW6"/>
<evidence type="ECO:0000313" key="3">
    <source>
        <dbReference type="EMBL" id="EMA46316.1"/>
    </source>
</evidence>
<dbReference type="AlphaFoldDB" id="M0MKW6"/>
<dbReference type="Pfam" id="PF00582">
    <property type="entry name" value="Usp"/>
    <property type="match status" value="2"/>
</dbReference>
<dbReference type="Gene3D" id="3.40.50.620">
    <property type="entry name" value="HUPs"/>
    <property type="match status" value="2"/>
</dbReference>
<dbReference type="PRINTS" id="PR01438">
    <property type="entry name" value="UNVRSLSTRESS"/>
</dbReference>
<name>M0MKW6_9EURY</name>
<reference evidence="3 4" key="1">
    <citation type="journal article" date="2014" name="PLoS Genet.">
        <title>Phylogenetically driven sequencing of extremely halophilic archaea reveals strategies for static and dynamic osmo-response.</title>
        <authorList>
            <person name="Becker E.A."/>
            <person name="Seitzer P.M."/>
            <person name="Tritt A."/>
            <person name="Larsen D."/>
            <person name="Krusor M."/>
            <person name="Yao A.I."/>
            <person name="Wu D."/>
            <person name="Madern D."/>
            <person name="Eisen J.A."/>
            <person name="Darling A.E."/>
            <person name="Facciotti M.T."/>
        </authorList>
    </citation>
    <scope>NUCLEOTIDE SEQUENCE [LARGE SCALE GENOMIC DNA]</scope>
    <source>
        <strain evidence="3 4">DSM 5350</strain>
    </source>
</reference>
<organism evidence="3 4">
    <name type="scientific">Halococcus saccharolyticus DSM 5350</name>
    <dbReference type="NCBI Taxonomy" id="1227455"/>
    <lineage>
        <taxon>Archaea</taxon>
        <taxon>Methanobacteriati</taxon>
        <taxon>Methanobacteriota</taxon>
        <taxon>Stenosarchaea group</taxon>
        <taxon>Halobacteria</taxon>
        <taxon>Halobacteriales</taxon>
        <taxon>Halococcaceae</taxon>
        <taxon>Halococcus</taxon>
    </lineage>
</organism>
<dbReference type="Proteomes" id="UP000011669">
    <property type="component" value="Unassembled WGS sequence"/>
</dbReference>
<dbReference type="InterPro" id="IPR014729">
    <property type="entry name" value="Rossmann-like_a/b/a_fold"/>
</dbReference>
<dbReference type="OrthoDB" id="105697at2157"/>
<sequence>MYETILVPTDGSEHAIRAAEHANYLARAFDATVHLVSAADIQTAGGMFNAGGVDAEFVARIEAENEQAIEATEAVFDGDTVETAVLRGRPTDAILEYADNHDADVVAMGTHGRTGVSRYVAGSVTEHVVRRAPCPVLTTKATERSNLVGDYEDVMVPTDGSDAASAAIEHGIEIAKRAGARVHAVTIVDVGAMAPTPGSTPPPELIERFEAEGERATEAIADRAAEAGLNATTSVSEGLPARDLLAYADEHDVDLITMATTGRTGVSRYLLGSTAERLIRHAEMPVLAVNAREQANR</sequence>
<dbReference type="PANTHER" id="PTHR46268:SF6">
    <property type="entry name" value="UNIVERSAL STRESS PROTEIN UP12"/>
    <property type="match status" value="1"/>
</dbReference>
<evidence type="ECO:0000313" key="4">
    <source>
        <dbReference type="Proteomes" id="UP000011669"/>
    </source>
</evidence>
<dbReference type="CDD" id="cd00293">
    <property type="entry name" value="USP-like"/>
    <property type="match status" value="2"/>
</dbReference>
<comment type="similarity">
    <text evidence="1">Belongs to the universal stress protein A family.</text>
</comment>
<feature type="domain" description="UspA" evidence="2">
    <location>
        <begin position="1"/>
        <end position="139"/>
    </location>
</feature>
<proteinExistence type="inferred from homology"/>
<dbReference type="InterPro" id="IPR006015">
    <property type="entry name" value="Universal_stress_UspA"/>
</dbReference>
<keyword evidence="4" id="KW-1185">Reference proteome</keyword>
<protein>
    <submittedName>
        <fullName evidence="3">Universal stress protein UspA-like protein</fullName>
    </submittedName>
</protein>
<dbReference type="RefSeq" id="WP_006076808.1">
    <property type="nucleotide sequence ID" value="NZ_AOMD01000014.1"/>
</dbReference>
<dbReference type="SUPFAM" id="SSF52402">
    <property type="entry name" value="Adenine nucleotide alpha hydrolases-like"/>
    <property type="match status" value="2"/>
</dbReference>